<evidence type="ECO:0000313" key="3">
    <source>
        <dbReference type="Proteomes" id="UP000030745"/>
    </source>
</evidence>
<dbReference type="PANTHER" id="PTHR11360:SF317">
    <property type="entry name" value="MAJOR FACILITATOR SUPERFAMILY (MFS) PROFILE DOMAIN-CONTAINING PROTEIN-RELATED"/>
    <property type="match status" value="1"/>
</dbReference>
<dbReference type="PANTHER" id="PTHR11360">
    <property type="entry name" value="MONOCARBOXYLATE TRANSPORTER"/>
    <property type="match status" value="1"/>
</dbReference>
<dbReference type="InterPro" id="IPR011701">
    <property type="entry name" value="MFS"/>
</dbReference>
<dbReference type="KEGG" id="spar:SPRG_16645"/>
<dbReference type="InterPro" id="IPR036259">
    <property type="entry name" value="MFS_trans_sf"/>
</dbReference>
<evidence type="ECO:0000256" key="1">
    <source>
        <dbReference type="SAM" id="Phobius"/>
    </source>
</evidence>
<feature type="transmembrane region" description="Helical" evidence="1">
    <location>
        <begin position="143"/>
        <end position="167"/>
    </location>
</feature>
<dbReference type="EMBL" id="KK583526">
    <property type="protein sequence ID" value="KDO17954.1"/>
    <property type="molecule type" value="Genomic_DNA"/>
</dbReference>
<keyword evidence="1" id="KW-0472">Membrane</keyword>
<feature type="transmembrane region" description="Helical" evidence="1">
    <location>
        <begin position="48"/>
        <end position="68"/>
    </location>
</feature>
<keyword evidence="3" id="KW-1185">Reference proteome</keyword>
<dbReference type="RefSeq" id="XP_012211338.1">
    <property type="nucleotide sequence ID" value="XM_012355948.1"/>
</dbReference>
<dbReference type="SUPFAM" id="SSF103473">
    <property type="entry name" value="MFS general substrate transporter"/>
    <property type="match status" value="1"/>
</dbReference>
<dbReference type="AlphaFoldDB" id="A0A067BHS3"/>
<dbReference type="Gene3D" id="1.20.1250.20">
    <property type="entry name" value="MFS general substrate transporter like domains"/>
    <property type="match status" value="1"/>
</dbReference>
<feature type="transmembrane region" description="Helical" evidence="1">
    <location>
        <begin position="413"/>
        <end position="434"/>
    </location>
</feature>
<accession>A0A067BHS3</accession>
<dbReference type="GeneID" id="24138251"/>
<organism evidence="2 3">
    <name type="scientific">Saprolegnia parasitica (strain CBS 223.65)</name>
    <dbReference type="NCBI Taxonomy" id="695850"/>
    <lineage>
        <taxon>Eukaryota</taxon>
        <taxon>Sar</taxon>
        <taxon>Stramenopiles</taxon>
        <taxon>Oomycota</taxon>
        <taxon>Saprolegniomycetes</taxon>
        <taxon>Saprolegniales</taxon>
        <taxon>Saprolegniaceae</taxon>
        <taxon>Saprolegnia</taxon>
    </lineage>
</organism>
<feature type="transmembrane region" description="Helical" evidence="1">
    <location>
        <begin position="382"/>
        <end position="401"/>
    </location>
</feature>
<keyword evidence="1" id="KW-1133">Transmembrane helix</keyword>
<protein>
    <recommendedName>
        <fullName evidence="4">Major facilitator superfamily (MFS) profile domain-containing protein</fullName>
    </recommendedName>
</protein>
<feature type="transmembrane region" description="Helical" evidence="1">
    <location>
        <begin position="206"/>
        <end position="229"/>
    </location>
</feature>
<feature type="transmembrane region" description="Helical" evidence="1">
    <location>
        <begin position="88"/>
        <end position="106"/>
    </location>
</feature>
<feature type="transmembrane region" description="Helical" evidence="1">
    <location>
        <begin position="296"/>
        <end position="319"/>
    </location>
</feature>
<reference evidence="2 3" key="1">
    <citation type="journal article" date="2013" name="PLoS Genet.">
        <title>Distinctive expansion of potential virulence genes in the genome of the oomycete fish pathogen Saprolegnia parasitica.</title>
        <authorList>
            <person name="Jiang R.H."/>
            <person name="de Bruijn I."/>
            <person name="Haas B.J."/>
            <person name="Belmonte R."/>
            <person name="Lobach L."/>
            <person name="Christie J."/>
            <person name="van den Ackerveken G."/>
            <person name="Bottin A."/>
            <person name="Bulone V."/>
            <person name="Diaz-Moreno S.M."/>
            <person name="Dumas B."/>
            <person name="Fan L."/>
            <person name="Gaulin E."/>
            <person name="Govers F."/>
            <person name="Grenville-Briggs L.J."/>
            <person name="Horner N.R."/>
            <person name="Levin J.Z."/>
            <person name="Mammella M."/>
            <person name="Meijer H.J."/>
            <person name="Morris P."/>
            <person name="Nusbaum C."/>
            <person name="Oome S."/>
            <person name="Phillips A.J."/>
            <person name="van Rooyen D."/>
            <person name="Rzeszutek E."/>
            <person name="Saraiva M."/>
            <person name="Secombes C.J."/>
            <person name="Seidl M.F."/>
            <person name="Snel B."/>
            <person name="Stassen J.H."/>
            <person name="Sykes S."/>
            <person name="Tripathy S."/>
            <person name="van den Berg H."/>
            <person name="Vega-Arreguin J.C."/>
            <person name="Wawra S."/>
            <person name="Young S.K."/>
            <person name="Zeng Q."/>
            <person name="Dieguez-Uribeondo J."/>
            <person name="Russ C."/>
            <person name="Tyler B.M."/>
            <person name="van West P."/>
        </authorList>
    </citation>
    <scope>NUCLEOTIDE SEQUENCE [LARGE SCALE GENOMIC DNA]</scope>
    <source>
        <strain evidence="2 3">CBS 223.65</strain>
    </source>
</reference>
<keyword evidence="1" id="KW-0812">Transmembrane</keyword>
<feature type="transmembrane region" description="Helical" evidence="1">
    <location>
        <begin position="446"/>
        <end position="465"/>
    </location>
</feature>
<dbReference type="OrthoDB" id="77478at2759"/>
<dbReference type="Proteomes" id="UP000030745">
    <property type="component" value="Unassembled WGS sequence"/>
</dbReference>
<dbReference type="InterPro" id="IPR050327">
    <property type="entry name" value="Proton-linked_MCT"/>
</dbReference>
<feature type="transmembrane region" description="Helical" evidence="1">
    <location>
        <begin position="471"/>
        <end position="492"/>
    </location>
</feature>
<name>A0A067BHS3_SAPPC</name>
<feature type="transmembrane region" description="Helical" evidence="1">
    <location>
        <begin position="179"/>
        <end position="200"/>
    </location>
</feature>
<gene>
    <name evidence="2" type="ORF">SPRG_16645</name>
</gene>
<dbReference type="VEuPathDB" id="FungiDB:SPRG_16645"/>
<evidence type="ECO:0008006" key="4">
    <source>
        <dbReference type="Google" id="ProtNLM"/>
    </source>
</evidence>
<dbReference type="GO" id="GO:0022857">
    <property type="term" value="F:transmembrane transporter activity"/>
    <property type="evidence" value="ECO:0007669"/>
    <property type="project" value="InterPro"/>
</dbReference>
<dbReference type="Pfam" id="PF07690">
    <property type="entry name" value="MFS_1"/>
    <property type="match status" value="1"/>
</dbReference>
<proteinExistence type="predicted"/>
<evidence type="ECO:0000313" key="2">
    <source>
        <dbReference type="EMBL" id="KDO17954.1"/>
    </source>
</evidence>
<sequence length="564" mass="62328">MGCADYWTIALRTKSFYEVDAEKFVFFWPLSSRVARYPAFQCLRFHRIYLFIAVFLIQFFCGSIYAIFVMANPMNVYFGFDANGNEATTMLFAAGACSIASQALFGPLLERQGPRRSMTVSIGLLALGLVLAQTAVWTRTWALLHAGCYLLAIAFGAMTISSVATALKWCPDLRGTVTGCCIFGYGLGTGLARSLLHALLNNYHNTLRWTFGLSLAVALPLLAIATLVLRTPPSDFSVRGHDMHCIPLETAPNADMVHDEFLRVGMTLVNYSVVGGIEGTDRQYHEQVRALTLPQCILSTDFVCLYIAFAANALVGLVYNDMLALRVDHDLLVEWCRVSPAKAASIRFYGLLVDLGSRMLIPMLSDACIRLLYANPAVVRKFVLVFLLVVPCVALPTVYFHSANLAKIAYIEGLLYTVQLCASGGAALIVCFLADMYGVYHVGTMYGLLSTSWVLDRVLLGLAPLNKLPDLTSRLGLVWYCSLAGLFSMLFVRTDSKDRFYRGYQLTVCGKVLVQRPARRQNSDDLKIGMMGVSSDPPPQSFFLWDSARHSLSDDDVLLPTPRL</sequence>